<feature type="transmembrane region" description="Helical" evidence="1">
    <location>
        <begin position="66"/>
        <end position="85"/>
    </location>
</feature>
<reference evidence="2" key="1">
    <citation type="submission" date="2016-10" db="EMBL/GenBank/DDBJ databases">
        <title>CRISPR-Cas defence system in Roseofilum reptotaenium: evidence of a bacteriophage-cyanobacterium arms race in the coral black band disease.</title>
        <authorList>
            <person name="Buerger P."/>
            <person name="Wood-Charlson E.M."/>
            <person name="Weynberg K.D."/>
            <person name="Willis B."/>
            <person name="Van Oppen M.J."/>
        </authorList>
    </citation>
    <scope>NUCLEOTIDE SEQUENCE [LARGE SCALE GENOMIC DNA]</scope>
    <source>
        <strain evidence="2">AO1-A</strain>
    </source>
</reference>
<sequence length="198" mass="22520">MDWMRSLIWMDYRLVALVGIGIPLVLLIWSLVKQSAALIRLMIIYWRVASLLIISLYLMIGGAPIGFVSSISARILIPISLWFWIDLNEEIEDMPPSRALKLAFTAWRWAVTILMGIGAIAQLPSLQCAFLPTQELIQNDFCRLWLEAPWGYKLLFHNATSERFLGFVGILGLLIYTAYLSYFLLIRLGKQGRTAVGQ</sequence>
<organism evidence="2 3">
    <name type="scientific">Roseofilum reptotaenium AO1-A</name>
    <dbReference type="NCBI Taxonomy" id="1925591"/>
    <lineage>
        <taxon>Bacteria</taxon>
        <taxon>Bacillati</taxon>
        <taxon>Cyanobacteriota</taxon>
        <taxon>Cyanophyceae</taxon>
        <taxon>Desertifilales</taxon>
        <taxon>Desertifilaceae</taxon>
        <taxon>Roseofilum</taxon>
    </lineage>
</organism>
<feature type="transmembrane region" description="Helical" evidence="1">
    <location>
        <begin position="44"/>
        <end position="60"/>
    </location>
</feature>
<evidence type="ECO:0000313" key="3">
    <source>
        <dbReference type="Proteomes" id="UP000183940"/>
    </source>
</evidence>
<dbReference type="EMBL" id="MLAW01000010">
    <property type="protein sequence ID" value="OJJ26142.1"/>
    <property type="molecule type" value="Genomic_DNA"/>
</dbReference>
<protein>
    <recommendedName>
        <fullName evidence="4">DUF3177 domain-containing protein</fullName>
    </recommendedName>
</protein>
<feature type="transmembrane region" description="Helical" evidence="1">
    <location>
        <begin position="12"/>
        <end position="32"/>
    </location>
</feature>
<feature type="transmembrane region" description="Helical" evidence="1">
    <location>
        <begin position="164"/>
        <end position="185"/>
    </location>
</feature>
<dbReference type="InterPro" id="IPR021515">
    <property type="entry name" value="DUF3177"/>
</dbReference>
<evidence type="ECO:0008006" key="4">
    <source>
        <dbReference type="Google" id="ProtNLM"/>
    </source>
</evidence>
<dbReference type="AlphaFoldDB" id="A0A1L9QU21"/>
<evidence type="ECO:0000256" key="1">
    <source>
        <dbReference type="SAM" id="Phobius"/>
    </source>
</evidence>
<gene>
    <name evidence="2" type="ORF">BI308_08145</name>
</gene>
<comment type="caution">
    <text evidence="2">The sequence shown here is derived from an EMBL/GenBank/DDBJ whole genome shotgun (WGS) entry which is preliminary data.</text>
</comment>
<feature type="transmembrane region" description="Helical" evidence="1">
    <location>
        <begin position="106"/>
        <end position="123"/>
    </location>
</feature>
<keyword evidence="3" id="KW-1185">Reference proteome</keyword>
<keyword evidence="1" id="KW-1133">Transmembrane helix</keyword>
<evidence type="ECO:0000313" key="2">
    <source>
        <dbReference type="EMBL" id="OJJ26142.1"/>
    </source>
</evidence>
<dbReference type="Pfam" id="PF11375">
    <property type="entry name" value="DUF3177"/>
    <property type="match status" value="1"/>
</dbReference>
<keyword evidence="1" id="KW-0812">Transmembrane</keyword>
<accession>A0A1L9QU21</accession>
<dbReference type="STRING" id="1925591.BI308_08145"/>
<proteinExistence type="predicted"/>
<name>A0A1L9QU21_9CYAN</name>
<dbReference type="Proteomes" id="UP000183940">
    <property type="component" value="Unassembled WGS sequence"/>
</dbReference>
<keyword evidence="1" id="KW-0472">Membrane</keyword>